<evidence type="ECO:0000313" key="4">
    <source>
        <dbReference type="Proteomes" id="UP000186106"/>
    </source>
</evidence>
<dbReference type="KEGG" id="cjt:EG359_11205"/>
<dbReference type="Pfam" id="PF20285">
    <property type="entry name" value="CTD9"/>
    <property type="match status" value="1"/>
</dbReference>
<reference evidence="2 5" key="2">
    <citation type="submission" date="2018-11" db="EMBL/GenBank/DDBJ databases">
        <title>Proposal to divide the Flavobacteriaceae and reorganize its genera based on Amino Acid Identity values calculated from whole genome sequences.</title>
        <authorList>
            <person name="Nicholson A.C."/>
            <person name="Gulvik C.A."/>
            <person name="Whitney A.M."/>
            <person name="Humrighouse B.W."/>
            <person name="Bell M."/>
            <person name="Holmes B."/>
            <person name="Steigerwalt A.G."/>
            <person name="Villarma A."/>
            <person name="Sheth M."/>
            <person name="Batra D."/>
            <person name="Pryor J."/>
            <person name="Bernardet J.-F."/>
            <person name="Hugo C."/>
            <person name="Kampfer P."/>
            <person name="Newman J."/>
            <person name="McQuiston J.R."/>
        </authorList>
    </citation>
    <scope>NUCLEOTIDE SEQUENCE [LARGE SCALE GENOMIC DNA]</scope>
    <source>
        <strain evidence="2 5">DSM 16927</strain>
    </source>
</reference>
<protein>
    <recommendedName>
        <fullName evidence="1">ABC-three component systems C-terminal domain-containing protein</fullName>
    </recommendedName>
</protein>
<evidence type="ECO:0000313" key="2">
    <source>
        <dbReference type="EMBL" id="AZB00156.1"/>
    </source>
</evidence>
<evidence type="ECO:0000259" key="1">
    <source>
        <dbReference type="Pfam" id="PF20285"/>
    </source>
</evidence>
<dbReference type="Proteomes" id="UP000279541">
    <property type="component" value="Chromosome"/>
</dbReference>
<reference evidence="3 4" key="1">
    <citation type="submission" date="2017-01" db="EMBL/GenBank/DDBJ databases">
        <authorList>
            <person name="Mah S.A."/>
            <person name="Swanson W.J."/>
            <person name="Moy G.W."/>
            <person name="Vacquier V.D."/>
        </authorList>
    </citation>
    <scope>NUCLEOTIDE SEQUENCE [LARGE SCALE GENOMIC DNA]</scope>
    <source>
        <strain evidence="3 4">DSM 16927</strain>
    </source>
</reference>
<dbReference type="EMBL" id="FTNZ01000005">
    <property type="protein sequence ID" value="SIS36290.1"/>
    <property type="molecule type" value="Genomic_DNA"/>
</dbReference>
<dbReference type="InterPro" id="IPR046911">
    <property type="entry name" value="ABC-3C_CTD9"/>
</dbReference>
<accession>A0A1N7IGW2</accession>
<dbReference type="RefSeq" id="WP_076354663.1">
    <property type="nucleotide sequence ID" value="NZ_CP033926.1"/>
</dbReference>
<dbReference type="STRING" id="112234.SAMN05421768_105162"/>
<organism evidence="3 4">
    <name type="scientific">Chryseobacterium joostei</name>
    <dbReference type="NCBI Taxonomy" id="112234"/>
    <lineage>
        <taxon>Bacteria</taxon>
        <taxon>Pseudomonadati</taxon>
        <taxon>Bacteroidota</taxon>
        <taxon>Flavobacteriia</taxon>
        <taxon>Flavobacteriales</taxon>
        <taxon>Weeksellaceae</taxon>
        <taxon>Chryseobacterium group</taxon>
        <taxon>Chryseobacterium</taxon>
    </lineage>
</organism>
<dbReference type="OrthoDB" id="9088658at2"/>
<dbReference type="AlphaFoldDB" id="A0A1N7IGW2"/>
<evidence type="ECO:0000313" key="3">
    <source>
        <dbReference type="EMBL" id="SIS36290.1"/>
    </source>
</evidence>
<sequence length="192" mass="22397">MGQNVENKDSQIQQQLNISSNEGAIYLTRQTRFSKRFEKLNKEVATDVRYDGIMESLKYYLTSRDGIDMPTKLKDGGFRDSEILEATRKKEKYAKKLELNKFFESAQWIDSQLFGKIKMDFETHILPLINNQTCKDDILKEVVKKVVEPVLDVINIEGENDEVLNYNAEDIFGMIYYLTGQCHLNWTNYDSI</sequence>
<dbReference type="EMBL" id="CP033926">
    <property type="protein sequence ID" value="AZB00156.1"/>
    <property type="molecule type" value="Genomic_DNA"/>
</dbReference>
<evidence type="ECO:0000313" key="5">
    <source>
        <dbReference type="Proteomes" id="UP000279541"/>
    </source>
</evidence>
<proteinExistence type="predicted"/>
<feature type="domain" description="ABC-three component systems C-terminal" evidence="1">
    <location>
        <begin position="68"/>
        <end position="186"/>
    </location>
</feature>
<dbReference type="Proteomes" id="UP000186106">
    <property type="component" value="Unassembled WGS sequence"/>
</dbReference>
<keyword evidence="5" id="KW-1185">Reference proteome</keyword>
<gene>
    <name evidence="2" type="ORF">EG359_11205</name>
    <name evidence="3" type="ORF">SAMN05421768_105162</name>
</gene>
<name>A0A1N7IGW2_9FLAO</name>